<dbReference type="Gene3D" id="2.60.120.260">
    <property type="entry name" value="Galactose-binding domain-like"/>
    <property type="match status" value="2"/>
</dbReference>
<evidence type="ECO:0000313" key="5">
    <source>
        <dbReference type="EMBL" id="WRQ87709.1"/>
    </source>
</evidence>
<gene>
    <name evidence="5" type="ORF">K1X11_023100</name>
</gene>
<accession>A0ABZ1C7Z5</accession>
<evidence type="ECO:0000256" key="1">
    <source>
        <dbReference type="ARBA" id="ARBA00022801"/>
    </source>
</evidence>
<evidence type="ECO:0000259" key="4">
    <source>
        <dbReference type="Pfam" id="PF13364"/>
    </source>
</evidence>
<dbReference type="RefSeq" id="WP_221030132.1">
    <property type="nucleotide sequence ID" value="NZ_CP139781.1"/>
</dbReference>
<reference evidence="5 6" key="1">
    <citation type="submission" date="2023-12" db="EMBL/GenBank/DDBJ databases">
        <title>Description of an unclassified Opitutus bacterium of Verrucomicrobiota.</title>
        <authorList>
            <person name="Zhang D.-F."/>
        </authorList>
    </citation>
    <scope>NUCLEOTIDE SEQUENCE [LARGE SCALE GENOMIC DNA]</scope>
    <source>
        <strain evidence="5 6">WL0086</strain>
    </source>
</reference>
<dbReference type="PANTHER" id="PTHR42732">
    <property type="entry name" value="BETA-GALACTOSIDASE"/>
    <property type="match status" value="1"/>
</dbReference>
<keyword evidence="2" id="KW-0326">Glycosidase</keyword>
<dbReference type="SUPFAM" id="SSF49785">
    <property type="entry name" value="Galactose-binding domain-like"/>
    <property type="match status" value="2"/>
</dbReference>
<keyword evidence="1" id="KW-0378">Hydrolase</keyword>
<dbReference type="PANTHER" id="PTHR42732:SF1">
    <property type="entry name" value="BETA-MANNOSIDASE"/>
    <property type="match status" value="1"/>
</dbReference>
<dbReference type="InterPro" id="IPR008979">
    <property type="entry name" value="Galactose-bd-like_sf"/>
</dbReference>
<dbReference type="Proteomes" id="UP000738431">
    <property type="component" value="Chromosome"/>
</dbReference>
<proteinExistence type="predicted"/>
<name>A0ABZ1C7Z5_9BACT</name>
<evidence type="ECO:0000256" key="3">
    <source>
        <dbReference type="SAM" id="MobiDB-lite"/>
    </source>
</evidence>
<feature type="region of interest" description="Disordered" evidence="3">
    <location>
        <begin position="1"/>
        <end position="20"/>
    </location>
</feature>
<evidence type="ECO:0000256" key="2">
    <source>
        <dbReference type="ARBA" id="ARBA00023295"/>
    </source>
</evidence>
<feature type="domain" description="Beta-galactosidase jelly roll" evidence="4">
    <location>
        <begin position="98"/>
        <end position="210"/>
    </location>
</feature>
<feature type="compositionally biased region" description="Basic and acidic residues" evidence="3">
    <location>
        <begin position="10"/>
        <end position="20"/>
    </location>
</feature>
<sequence>MMIPAKRLAQKKDPLSKEEAQAHPAKAMAVFLSSVIAALAGTGGVLVSAFNDDDDDGDRSRGSAVSAWRATDETFYVPSAAQRVLSLDDGWRFHTGDDTRWSAAAWDDSSWSEIAVDSRWESEGYADYDGFAWYRGHFTAPATLPEGSFYLRLGRIDDADEVWLNGEYLGRHGELKAGGQSAYDVHRRYAVPRQLVRAGAKNLIAVRVWDERLGGGMMAGDPALMVQALPAPLVDLTGEWQLSVDDQPDYCRVEVDTAEFSPVVVPGNWDLQGKEGFDGHLWYRVAFTAPEGLAADDSLVLVLGAVDDEDETYLNGELIGETHATSAEDRVWERPRVYTFPAGSLRAGEKANVVAVRVYDERSWGGIRHGPVGIMTASDWETFQAGREVASHSWLRVWNWLLGRS</sequence>
<evidence type="ECO:0000313" key="6">
    <source>
        <dbReference type="Proteomes" id="UP000738431"/>
    </source>
</evidence>
<organism evidence="5 6">
    <name type="scientific">Actomonas aquatica</name>
    <dbReference type="NCBI Taxonomy" id="2866162"/>
    <lineage>
        <taxon>Bacteria</taxon>
        <taxon>Pseudomonadati</taxon>
        <taxon>Verrucomicrobiota</taxon>
        <taxon>Opitutia</taxon>
        <taxon>Opitutales</taxon>
        <taxon>Opitutaceae</taxon>
        <taxon>Actomonas</taxon>
    </lineage>
</organism>
<dbReference type="InterPro" id="IPR051913">
    <property type="entry name" value="GH2_Domain-Containing"/>
</dbReference>
<protein>
    <submittedName>
        <fullName evidence="5">Beta galactosidase jelly roll domain-containing protein</fullName>
    </submittedName>
</protein>
<dbReference type="EMBL" id="CP139781">
    <property type="protein sequence ID" value="WRQ87709.1"/>
    <property type="molecule type" value="Genomic_DNA"/>
</dbReference>
<dbReference type="InterPro" id="IPR025300">
    <property type="entry name" value="BetaGal_jelly_roll_dom"/>
</dbReference>
<dbReference type="Pfam" id="PF13364">
    <property type="entry name" value="BetaGal_ABD2"/>
    <property type="match status" value="1"/>
</dbReference>
<keyword evidence="6" id="KW-1185">Reference proteome</keyword>